<evidence type="ECO:0000256" key="11">
    <source>
        <dbReference type="ARBA" id="ARBA00048697"/>
    </source>
</evidence>
<dbReference type="InterPro" id="IPR040064">
    <property type="entry name" value="MoaA-like"/>
</dbReference>
<evidence type="ECO:0000256" key="2">
    <source>
        <dbReference type="ARBA" id="ARBA00022485"/>
    </source>
</evidence>
<comment type="caution">
    <text evidence="14">The sequence shown here is derived from an EMBL/GenBank/DDBJ whole genome shotgun (WGS) entry which is preliminary data.</text>
</comment>
<organism evidence="14 15">
    <name type="scientific">Rhodopirellula baltica WH47</name>
    <dbReference type="NCBI Taxonomy" id="991778"/>
    <lineage>
        <taxon>Bacteria</taxon>
        <taxon>Pseudomonadati</taxon>
        <taxon>Planctomycetota</taxon>
        <taxon>Planctomycetia</taxon>
        <taxon>Pirellulales</taxon>
        <taxon>Pirellulaceae</taxon>
        <taxon>Rhodopirellula</taxon>
    </lineage>
</organism>
<dbReference type="UniPathway" id="UPA00344"/>
<dbReference type="EMBL" id="AFAR01000133">
    <property type="protein sequence ID" value="EGF27613.1"/>
    <property type="molecule type" value="Genomic_DNA"/>
</dbReference>
<dbReference type="SMART" id="SM00729">
    <property type="entry name" value="Elp3"/>
    <property type="match status" value="1"/>
</dbReference>
<keyword evidence="2 12" id="KW-0004">4Fe-4S</keyword>
<dbReference type="GO" id="GO:0046872">
    <property type="term" value="F:metal ion binding"/>
    <property type="evidence" value="ECO:0007669"/>
    <property type="project" value="UniProtKB-KW"/>
</dbReference>
<dbReference type="PROSITE" id="PS01305">
    <property type="entry name" value="MOAA_NIFB_PQQE"/>
    <property type="match status" value="1"/>
</dbReference>
<dbReference type="GO" id="GO:0051539">
    <property type="term" value="F:4 iron, 4 sulfur cluster binding"/>
    <property type="evidence" value="ECO:0007669"/>
    <property type="project" value="UniProtKB-UniRule"/>
</dbReference>
<proteinExistence type="inferred from homology"/>
<dbReference type="GO" id="GO:1904047">
    <property type="term" value="F:S-adenosyl-L-methionine binding"/>
    <property type="evidence" value="ECO:0007669"/>
    <property type="project" value="UniProtKB-UniRule"/>
</dbReference>
<dbReference type="Proteomes" id="UP000006222">
    <property type="component" value="Unassembled WGS sequence"/>
</dbReference>
<dbReference type="InterPro" id="IPR013483">
    <property type="entry name" value="MoaA"/>
</dbReference>
<dbReference type="PANTHER" id="PTHR22960">
    <property type="entry name" value="MOLYBDOPTERIN COFACTOR SYNTHESIS PROTEIN A"/>
    <property type="match status" value="1"/>
</dbReference>
<protein>
    <recommendedName>
        <fullName evidence="1 12">GTP 3',8-cyclase</fullName>
        <ecNumber evidence="1 12">4.1.99.22</ecNumber>
    </recommendedName>
    <alternativeName>
        <fullName evidence="12">Molybdenum cofactor biosynthesis protein A</fullName>
    </alternativeName>
</protein>
<feature type="binding site" evidence="12">
    <location>
        <position position="289"/>
    </location>
    <ligand>
        <name>[4Fe-4S] cluster</name>
        <dbReference type="ChEBI" id="CHEBI:49883"/>
        <label>2</label>
        <note>4Fe-4S-substrate</note>
    </ligand>
</feature>
<dbReference type="Pfam" id="PF04055">
    <property type="entry name" value="Radical_SAM"/>
    <property type="match status" value="1"/>
</dbReference>
<keyword evidence="9 12" id="KW-0501">Molybdenum cofactor biosynthesis</keyword>
<comment type="catalytic activity">
    <reaction evidence="11 12">
        <text>GTP + AH2 + S-adenosyl-L-methionine = (8S)-3',8-cyclo-7,8-dihydroguanosine 5'-triphosphate + 5'-deoxyadenosine + L-methionine + A + H(+)</text>
        <dbReference type="Rhea" id="RHEA:49576"/>
        <dbReference type="ChEBI" id="CHEBI:13193"/>
        <dbReference type="ChEBI" id="CHEBI:15378"/>
        <dbReference type="ChEBI" id="CHEBI:17319"/>
        <dbReference type="ChEBI" id="CHEBI:17499"/>
        <dbReference type="ChEBI" id="CHEBI:37565"/>
        <dbReference type="ChEBI" id="CHEBI:57844"/>
        <dbReference type="ChEBI" id="CHEBI:59789"/>
        <dbReference type="ChEBI" id="CHEBI:131766"/>
        <dbReference type="EC" id="4.1.99.22"/>
    </reaction>
</comment>
<dbReference type="InterPro" id="IPR013785">
    <property type="entry name" value="Aldolase_TIM"/>
</dbReference>
<evidence type="ECO:0000313" key="14">
    <source>
        <dbReference type="EMBL" id="EGF27613.1"/>
    </source>
</evidence>
<keyword evidence="5 12" id="KW-0547">Nucleotide-binding</keyword>
<feature type="binding site" evidence="12">
    <location>
        <position position="185"/>
    </location>
    <ligand>
        <name>GTP</name>
        <dbReference type="ChEBI" id="CHEBI:37565"/>
    </ligand>
</feature>
<feature type="binding site" evidence="12">
    <location>
        <position position="124"/>
    </location>
    <ligand>
        <name>GTP</name>
        <dbReference type="ChEBI" id="CHEBI:37565"/>
    </ligand>
</feature>
<dbReference type="Gene3D" id="3.20.20.70">
    <property type="entry name" value="Aldolase class I"/>
    <property type="match status" value="1"/>
</dbReference>
<dbReference type="InterPro" id="IPR050105">
    <property type="entry name" value="MoCo_biosynth_MoaA/MoaC"/>
</dbReference>
<evidence type="ECO:0000256" key="5">
    <source>
        <dbReference type="ARBA" id="ARBA00022741"/>
    </source>
</evidence>
<dbReference type="SFLD" id="SFLDG01386">
    <property type="entry name" value="main_SPASM_domain-containing"/>
    <property type="match status" value="1"/>
</dbReference>
<feature type="binding site" evidence="12">
    <location>
        <position position="42"/>
    </location>
    <ligand>
        <name>GTP</name>
        <dbReference type="ChEBI" id="CHEBI:37565"/>
    </ligand>
</feature>
<evidence type="ECO:0000256" key="8">
    <source>
        <dbReference type="ARBA" id="ARBA00023134"/>
    </source>
</evidence>
<name>F2ARW3_RHOBT</name>
<feature type="binding site" evidence="12">
    <location>
        <position position="97"/>
    </location>
    <ligand>
        <name>S-adenosyl-L-methionine</name>
        <dbReference type="ChEBI" id="CHEBI:59789"/>
    </ligand>
</feature>
<dbReference type="InterPro" id="IPR007197">
    <property type="entry name" value="rSAM"/>
</dbReference>
<comment type="cofactor">
    <cofactor evidence="12">
        <name>[4Fe-4S] cluster</name>
        <dbReference type="ChEBI" id="CHEBI:49883"/>
    </cofactor>
    <text evidence="12">Binds 2 [4Fe-4S] clusters. Binds 1 [4Fe-4S] cluster coordinated with 3 cysteines and an exchangeable S-adenosyl-L-methionine and 1 [4Fe-4S] cluster coordinated with 3 cysteines and the GTP-derived substrate.</text>
</comment>
<feature type="binding site" evidence="12">
    <location>
        <position position="303"/>
    </location>
    <ligand>
        <name>[4Fe-4S] cluster</name>
        <dbReference type="ChEBI" id="CHEBI:49883"/>
        <label>2</label>
        <note>4Fe-4S-substrate</note>
    </ligand>
</feature>
<evidence type="ECO:0000259" key="13">
    <source>
        <dbReference type="PROSITE" id="PS51918"/>
    </source>
</evidence>
<dbReference type="CDD" id="cd01335">
    <property type="entry name" value="Radical_SAM"/>
    <property type="match status" value="1"/>
</dbReference>
<dbReference type="NCBIfam" id="TIGR02666">
    <property type="entry name" value="moaA"/>
    <property type="match status" value="1"/>
</dbReference>
<comment type="similarity">
    <text evidence="12">Belongs to the radical SAM superfamily. MoaA family.</text>
</comment>
<dbReference type="Pfam" id="PF06463">
    <property type="entry name" value="Mob_synth_C"/>
    <property type="match status" value="1"/>
</dbReference>
<dbReference type="AlphaFoldDB" id="F2ARW3"/>
<dbReference type="SFLD" id="SFLDG01067">
    <property type="entry name" value="SPASM/twitch_domain_containing"/>
    <property type="match status" value="1"/>
</dbReference>
<dbReference type="SUPFAM" id="SSF102114">
    <property type="entry name" value="Radical SAM enzymes"/>
    <property type="match status" value="1"/>
</dbReference>
<feature type="binding site" evidence="12">
    <location>
        <position position="55"/>
    </location>
    <ligand>
        <name>S-adenosyl-L-methionine</name>
        <dbReference type="ChEBI" id="CHEBI:59789"/>
    </ligand>
</feature>
<dbReference type="HAMAP" id="MF_01225_B">
    <property type="entry name" value="MoaA_B"/>
    <property type="match status" value="1"/>
</dbReference>
<feature type="binding site" evidence="12">
    <location>
        <position position="148"/>
    </location>
    <ligand>
        <name>S-adenosyl-L-methionine</name>
        <dbReference type="ChEBI" id="CHEBI:59789"/>
    </ligand>
</feature>
<dbReference type="InterPro" id="IPR010505">
    <property type="entry name" value="MoaA_twitch"/>
</dbReference>
<dbReference type="SFLD" id="SFLDG01383">
    <property type="entry name" value="cyclic_pyranopterin_phosphate"/>
    <property type="match status" value="1"/>
</dbReference>
<dbReference type="InterPro" id="IPR006638">
    <property type="entry name" value="Elp3/MiaA/NifB-like_rSAM"/>
</dbReference>
<keyword evidence="7 12" id="KW-0411">Iron-sulfur</keyword>
<comment type="pathway">
    <text evidence="12">Cofactor biosynthesis; molybdopterin biosynthesis.</text>
</comment>
<evidence type="ECO:0000256" key="9">
    <source>
        <dbReference type="ARBA" id="ARBA00023150"/>
    </source>
</evidence>
<evidence type="ECO:0000313" key="15">
    <source>
        <dbReference type="Proteomes" id="UP000006222"/>
    </source>
</evidence>
<sequence>METLTASFFVRIASSIRAGYPTNMTDPIALVDRFGRRHDSLRISITDRCNIRCFYCMPEHDADFLPRSGVLTFEEIERLAGLLVKRCGVRDIRITGGEPLVRRDCVDLIQMLARIDGLEDLSMTTNGMLLRDHAADLRSAGLKRLNVSLDTLDEATFAKITRRPGVDRVIDGIDAAIEAGFESIKLNALAIRGLSESELVGLVRFAIEKGVTLRFIEFMPLDSDRAWKSKDVLSGDACLKLLSEAFGDVTPTGRENPSAPAETFTLRCDGREGTIGIIRSVTRPFCGDCNRLRLTADGGLRNCLFSQSETPLRDAMRSGCDDDKLIQKIQQCVGEKHAAHGIDSDDFRPPERAMHAIGG</sequence>
<accession>F2ARW3</accession>
<evidence type="ECO:0000256" key="7">
    <source>
        <dbReference type="ARBA" id="ARBA00023014"/>
    </source>
</evidence>
<evidence type="ECO:0000256" key="6">
    <source>
        <dbReference type="ARBA" id="ARBA00023004"/>
    </source>
</evidence>
<dbReference type="SFLD" id="SFLDS00029">
    <property type="entry name" value="Radical_SAM"/>
    <property type="match status" value="1"/>
</dbReference>
<dbReference type="PROSITE" id="PS51918">
    <property type="entry name" value="RADICAL_SAM"/>
    <property type="match status" value="1"/>
</dbReference>
<feature type="binding site" evidence="12">
    <location>
        <begin position="291"/>
        <end position="293"/>
    </location>
    <ligand>
        <name>GTP</name>
        <dbReference type="ChEBI" id="CHEBI:37565"/>
    </ligand>
</feature>
<dbReference type="PANTHER" id="PTHR22960:SF0">
    <property type="entry name" value="MOLYBDENUM COFACTOR BIOSYNTHESIS PROTEIN 1"/>
    <property type="match status" value="1"/>
</dbReference>
<comment type="subunit">
    <text evidence="12">Monomer and homodimer.</text>
</comment>
<feature type="binding site" evidence="12">
    <location>
        <position position="49"/>
    </location>
    <ligand>
        <name>[4Fe-4S] cluster</name>
        <dbReference type="ChEBI" id="CHEBI:49883"/>
        <label>1</label>
        <note>4Fe-4S-S-AdoMet</note>
    </ligand>
</feature>
<dbReference type="CDD" id="cd21117">
    <property type="entry name" value="Twitch_MoaA"/>
    <property type="match status" value="1"/>
</dbReference>
<dbReference type="GO" id="GO:0061798">
    <property type="term" value="F:GTP 3',8'-cyclase activity"/>
    <property type="evidence" value="ECO:0007669"/>
    <property type="project" value="UniProtKB-UniRule"/>
</dbReference>
<dbReference type="RefSeq" id="WP_007326374.1">
    <property type="nucleotide sequence ID" value="NZ_AFAR01000133.1"/>
</dbReference>
<feature type="binding site" evidence="12">
    <location>
        <position position="56"/>
    </location>
    <ligand>
        <name>[4Fe-4S] cluster</name>
        <dbReference type="ChEBI" id="CHEBI:49883"/>
        <label>1</label>
        <note>4Fe-4S-S-AdoMet</note>
    </ligand>
</feature>
<feature type="domain" description="Radical SAM core" evidence="13">
    <location>
        <begin position="33"/>
        <end position="260"/>
    </location>
</feature>
<dbReference type="GO" id="GO:0005525">
    <property type="term" value="F:GTP binding"/>
    <property type="evidence" value="ECO:0007669"/>
    <property type="project" value="UniProtKB-UniRule"/>
</dbReference>
<dbReference type="GO" id="GO:0061799">
    <property type="term" value="F:cyclic pyranopterin monophosphate synthase activity"/>
    <property type="evidence" value="ECO:0007669"/>
    <property type="project" value="TreeGrafter"/>
</dbReference>
<evidence type="ECO:0000256" key="1">
    <source>
        <dbReference type="ARBA" id="ARBA00012167"/>
    </source>
</evidence>
<feature type="binding site" evidence="12">
    <location>
        <position position="286"/>
    </location>
    <ligand>
        <name>[4Fe-4S] cluster</name>
        <dbReference type="ChEBI" id="CHEBI:49883"/>
        <label>2</label>
        <note>4Fe-4S-substrate</note>
    </ligand>
</feature>
<gene>
    <name evidence="12" type="primary">moaA</name>
    <name evidence="14" type="ORF">RBWH47_04377</name>
</gene>
<keyword evidence="10 12" id="KW-0456">Lyase</keyword>
<keyword evidence="8 12" id="KW-0342">GTP-binding</keyword>
<evidence type="ECO:0000256" key="10">
    <source>
        <dbReference type="ARBA" id="ARBA00023239"/>
    </source>
</evidence>
<feature type="binding site" evidence="12">
    <location>
        <position position="219"/>
    </location>
    <ligand>
        <name>S-adenosyl-L-methionine</name>
        <dbReference type="ChEBI" id="CHEBI:59789"/>
    </ligand>
</feature>
<keyword evidence="3 12" id="KW-0949">S-adenosyl-L-methionine</keyword>
<comment type="function">
    <text evidence="12">Catalyzes the cyclization of GTP to (8S)-3',8-cyclo-7,8-dihydroguanosine 5'-triphosphate.</text>
</comment>
<dbReference type="InterPro" id="IPR058240">
    <property type="entry name" value="rSAM_sf"/>
</dbReference>
<dbReference type="GO" id="GO:0006777">
    <property type="term" value="P:Mo-molybdopterin cofactor biosynthetic process"/>
    <property type="evidence" value="ECO:0007669"/>
    <property type="project" value="UniProtKB-UniRule"/>
</dbReference>
<feature type="binding site" evidence="12">
    <location>
        <position position="93"/>
    </location>
    <ligand>
        <name>GTP</name>
        <dbReference type="ChEBI" id="CHEBI:37565"/>
    </ligand>
</feature>
<evidence type="ECO:0000256" key="4">
    <source>
        <dbReference type="ARBA" id="ARBA00022723"/>
    </source>
</evidence>
<dbReference type="InterPro" id="IPR000385">
    <property type="entry name" value="MoaA_NifB_PqqE_Fe-S-bd_CS"/>
</dbReference>
<reference evidence="14 15" key="1">
    <citation type="journal article" date="2013" name="Mar. Genomics">
        <title>Expression of sulfatases in Rhodopirellula baltica and the diversity of sulfatases in the genus Rhodopirellula.</title>
        <authorList>
            <person name="Wegner C.E."/>
            <person name="Richter-Heitmann T."/>
            <person name="Klindworth A."/>
            <person name="Klockow C."/>
            <person name="Richter M."/>
            <person name="Achstetter T."/>
            <person name="Glockner F.O."/>
            <person name="Harder J."/>
        </authorList>
    </citation>
    <scope>NUCLEOTIDE SEQUENCE [LARGE SCALE GENOMIC DNA]</scope>
    <source>
        <strain evidence="14 15">WH47</strain>
    </source>
</reference>
<keyword evidence="4 12" id="KW-0479">Metal-binding</keyword>
<dbReference type="EC" id="4.1.99.22" evidence="1 12"/>
<keyword evidence="6 12" id="KW-0408">Iron</keyword>
<dbReference type="PATRIC" id="fig|991778.3.peg.2604"/>
<feature type="binding site" evidence="12">
    <location>
        <position position="53"/>
    </location>
    <ligand>
        <name>[4Fe-4S] cluster</name>
        <dbReference type="ChEBI" id="CHEBI:49883"/>
        <label>1</label>
        <note>4Fe-4S-S-AdoMet</note>
    </ligand>
</feature>
<evidence type="ECO:0000256" key="12">
    <source>
        <dbReference type="HAMAP-Rule" id="MF_01225"/>
    </source>
</evidence>
<evidence type="ECO:0000256" key="3">
    <source>
        <dbReference type="ARBA" id="ARBA00022691"/>
    </source>
</evidence>